<dbReference type="EMBL" id="SDRB02011285">
    <property type="protein sequence ID" value="THG02002.1"/>
    <property type="molecule type" value="Genomic_DNA"/>
</dbReference>
<protein>
    <submittedName>
        <fullName evidence="3">Uncharacterized protein</fullName>
    </submittedName>
</protein>
<comment type="caution">
    <text evidence="3">The sequence shown here is derived from an EMBL/GenBank/DDBJ whole genome shotgun (WGS) entry which is preliminary data.</text>
</comment>
<proteinExistence type="predicted"/>
<keyword evidence="2" id="KW-0732">Signal</keyword>
<reference evidence="3 4" key="1">
    <citation type="journal article" date="2018" name="Proc. Natl. Acad. Sci. U.S.A.">
        <title>Draft genome sequence of Camellia sinensis var. sinensis provides insights into the evolution of the tea genome and tea quality.</title>
        <authorList>
            <person name="Wei C."/>
            <person name="Yang H."/>
            <person name="Wang S."/>
            <person name="Zhao J."/>
            <person name="Liu C."/>
            <person name="Gao L."/>
            <person name="Xia E."/>
            <person name="Lu Y."/>
            <person name="Tai Y."/>
            <person name="She G."/>
            <person name="Sun J."/>
            <person name="Cao H."/>
            <person name="Tong W."/>
            <person name="Gao Q."/>
            <person name="Li Y."/>
            <person name="Deng W."/>
            <person name="Jiang X."/>
            <person name="Wang W."/>
            <person name="Chen Q."/>
            <person name="Zhang S."/>
            <person name="Li H."/>
            <person name="Wu J."/>
            <person name="Wang P."/>
            <person name="Li P."/>
            <person name="Shi C."/>
            <person name="Zheng F."/>
            <person name="Jian J."/>
            <person name="Huang B."/>
            <person name="Shan D."/>
            <person name="Shi M."/>
            <person name="Fang C."/>
            <person name="Yue Y."/>
            <person name="Li F."/>
            <person name="Li D."/>
            <person name="Wei S."/>
            <person name="Han B."/>
            <person name="Jiang C."/>
            <person name="Yin Y."/>
            <person name="Xia T."/>
            <person name="Zhang Z."/>
            <person name="Bennetzen J.L."/>
            <person name="Zhao S."/>
            <person name="Wan X."/>
        </authorList>
    </citation>
    <scope>NUCLEOTIDE SEQUENCE [LARGE SCALE GENOMIC DNA]</scope>
    <source>
        <strain evidence="4">cv. Shuchazao</strain>
        <tissue evidence="3">Leaf</tissue>
    </source>
</reference>
<sequence length="295" mass="33080">MSRRRRKPLHTCGVLLSTLACKAYTKARDIKGPIGSMTKKIITMATPTIPFVHALQYQWLAVLSFADDHILVIEHIIETLFPPSTRLFDKIDKLVHSAEALPAKFDNAVIKFPSIIHQIPFLDWGLVFLISWLNFFISKLTHCGSNSAKEKEIKVDINYNDINKESKKPSIFAASQDEPTMVTQSENVGRLSPISDFENESMTGHTTDKSDGMKCSYKEILEKGKKGNAEKKEDGSEEANPTANTSETGDVENSKNDENENTGKENPILQLFEASWHMKLGKGSKPMMQRSLSYT</sequence>
<feature type="signal peptide" evidence="2">
    <location>
        <begin position="1"/>
        <end position="27"/>
    </location>
</feature>
<evidence type="ECO:0000256" key="1">
    <source>
        <dbReference type="SAM" id="MobiDB-lite"/>
    </source>
</evidence>
<gene>
    <name evidence="3" type="ORF">TEA_002568</name>
</gene>
<feature type="compositionally biased region" description="Basic and acidic residues" evidence="1">
    <location>
        <begin position="252"/>
        <end position="263"/>
    </location>
</feature>
<dbReference type="Proteomes" id="UP000306102">
    <property type="component" value="Unassembled WGS sequence"/>
</dbReference>
<dbReference type="PROSITE" id="PS51257">
    <property type="entry name" value="PROKAR_LIPOPROTEIN"/>
    <property type="match status" value="1"/>
</dbReference>
<accession>A0A4S4DGX0</accession>
<dbReference type="STRING" id="542762.A0A4S4DGX0"/>
<evidence type="ECO:0000313" key="4">
    <source>
        <dbReference type="Proteomes" id="UP000306102"/>
    </source>
</evidence>
<keyword evidence="4" id="KW-1185">Reference proteome</keyword>
<dbReference type="PANTHER" id="PTHR37710">
    <property type="entry name" value="TRANSMEMBRANE PROTEIN"/>
    <property type="match status" value="1"/>
</dbReference>
<feature type="region of interest" description="Disordered" evidence="1">
    <location>
        <begin position="194"/>
        <end position="270"/>
    </location>
</feature>
<feature type="chain" id="PRO_5020698826" evidence="2">
    <location>
        <begin position="28"/>
        <end position="295"/>
    </location>
</feature>
<evidence type="ECO:0000313" key="3">
    <source>
        <dbReference type="EMBL" id="THG02002.1"/>
    </source>
</evidence>
<organism evidence="3 4">
    <name type="scientific">Camellia sinensis var. sinensis</name>
    <name type="common">China tea</name>
    <dbReference type="NCBI Taxonomy" id="542762"/>
    <lineage>
        <taxon>Eukaryota</taxon>
        <taxon>Viridiplantae</taxon>
        <taxon>Streptophyta</taxon>
        <taxon>Embryophyta</taxon>
        <taxon>Tracheophyta</taxon>
        <taxon>Spermatophyta</taxon>
        <taxon>Magnoliopsida</taxon>
        <taxon>eudicotyledons</taxon>
        <taxon>Gunneridae</taxon>
        <taxon>Pentapetalae</taxon>
        <taxon>asterids</taxon>
        <taxon>Ericales</taxon>
        <taxon>Theaceae</taxon>
        <taxon>Camellia</taxon>
    </lineage>
</organism>
<feature type="compositionally biased region" description="Basic and acidic residues" evidence="1">
    <location>
        <begin position="206"/>
        <end position="234"/>
    </location>
</feature>
<feature type="compositionally biased region" description="Polar residues" evidence="1">
    <location>
        <begin position="239"/>
        <end position="248"/>
    </location>
</feature>
<name>A0A4S4DGX0_CAMSN</name>
<dbReference type="AlphaFoldDB" id="A0A4S4DGX0"/>
<dbReference type="PANTHER" id="PTHR37710:SF1">
    <property type="entry name" value="TRANSMEMBRANE PROTEIN"/>
    <property type="match status" value="1"/>
</dbReference>
<evidence type="ECO:0000256" key="2">
    <source>
        <dbReference type="SAM" id="SignalP"/>
    </source>
</evidence>